<dbReference type="Proteomes" id="UP000639772">
    <property type="component" value="Chromosome 6"/>
</dbReference>
<dbReference type="SUPFAM" id="SSF56176">
    <property type="entry name" value="FAD-binding/transporter-associated domain-like"/>
    <property type="match status" value="1"/>
</dbReference>
<dbReference type="InterPro" id="IPR036856">
    <property type="entry name" value="Ald_Oxase/Xan_DH_a/b_sf"/>
</dbReference>
<name>A0A835QSF8_VANPL</name>
<dbReference type="EMBL" id="JADCNM010000006">
    <property type="protein sequence ID" value="KAG0478776.1"/>
    <property type="molecule type" value="Genomic_DNA"/>
</dbReference>
<dbReference type="GO" id="GO:0051537">
    <property type="term" value="F:2 iron, 2 sulfur cluster binding"/>
    <property type="evidence" value="ECO:0007669"/>
    <property type="project" value="UniProtKB-KW"/>
</dbReference>
<feature type="binding site" evidence="4">
    <location>
        <position position="364"/>
    </location>
    <ligand>
        <name>FAD</name>
        <dbReference type="ChEBI" id="CHEBI:57692"/>
    </ligand>
</feature>
<feature type="binding site" evidence="5">
    <location>
        <position position="85"/>
    </location>
    <ligand>
        <name>[2Fe-2S] cluster</name>
        <dbReference type="ChEBI" id="CHEBI:190135"/>
        <label>2</label>
    </ligand>
</feature>
<dbReference type="Gene3D" id="3.30.365.10">
    <property type="entry name" value="Aldehyde oxidase/xanthine dehydrogenase, molybdopterin binding domain"/>
    <property type="match status" value="5"/>
</dbReference>
<dbReference type="SUPFAM" id="SSF56003">
    <property type="entry name" value="Molybdenum cofactor-binding domain"/>
    <property type="match status" value="1"/>
</dbReference>
<dbReference type="InterPro" id="IPR002346">
    <property type="entry name" value="Mopterin_DH_FAD-bd"/>
</dbReference>
<feature type="binding site" evidence="5">
    <location>
        <position position="39"/>
    </location>
    <ligand>
        <name>[2Fe-2S] cluster</name>
        <dbReference type="ChEBI" id="CHEBI:190135"/>
        <label>2</label>
    </ligand>
</feature>
<dbReference type="SMART" id="SM01092">
    <property type="entry name" value="CO_deh_flav_C"/>
    <property type="match status" value="1"/>
</dbReference>
<gene>
    <name evidence="7" type="ORF">HPP92_013495</name>
</gene>
<dbReference type="SUPFAM" id="SSF55447">
    <property type="entry name" value="CO dehydrogenase flavoprotein C-terminal domain-like"/>
    <property type="match status" value="1"/>
</dbReference>
<dbReference type="InterPro" id="IPR016208">
    <property type="entry name" value="Ald_Oxase/xanthine_DH-like"/>
</dbReference>
<evidence type="ECO:0000256" key="2">
    <source>
        <dbReference type="ARBA" id="ARBA00023002"/>
    </source>
</evidence>
<dbReference type="InterPro" id="IPR002888">
    <property type="entry name" value="2Fe-2S-bd"/>
</dbReference>
<dbReference type="Pfam" id="PF03450">
    <property type="entry name" value="CO_deh_flav_C"/>
    <property type="match status" value="1"/>
</dbReference>
<protein>
    <recommendedName>
        <fullName evidence="6">FAD-binding PCMH-type domain-containing protein</fullName>
    </recommendedName>
</protein>
<dbReference type="PIRSF" id="PIRSF000127">
    <property type="entry name" value="Xanthine_DH"/>
    <property type="match status" value="1"/>
</dbReference>
<evidence type="ECO:0000256" key="3">
    <source>
        <dbReference type="PIRSR" id="PIRSR000127-1"/>
    </source>
</evidence>
<dbReference type="PROSITE" id="PS51387">
    <property type="entry name" value="FAD_PCMH"/>
    <property type="match status" value="1"/>
</dbReference>
<dbReference type="Pfam" id="PF20256">
    <property type="entry name" value="MoCoBD_2"/>
    <property type="match status" value="1"/>
</dbReference>
<keyword evidence="5" id="KW-0411">Iron-sulfur</keyword>
<dbReference type="InterPro" id="IPR008274">
    <property type="entry name" value="AldOxase/xan_DH_MoCoBD1"/>
</dbReference>
<dbReference type="Pfam" id="PF02738">
    <property type="entry name" value="MoCoBD_1"/>
    <property type="match status" value="2"/>
</dbReference>
<feature type="binding site" evidence="5">
    <location>
        <position position="83"/>
    </location>
    <ligand>
        <name>[2Fe-2S] cluster</name>
        <dbReference type="ChEBI" id="CHEBI:190135"/>
        <label>2</label>
    </ligand>
</feature>
<evidence type="ECO:0000259" key="6">
    <source>
        <dbReference type="PROSITE" id="PS51387"/>
    </source>
</evidence>
<accession>A0A835QSF8</accession>
<comment type="cofactor">
    <cofactor evidence="5">
        <name>[2Fe-2S] cluster</name>
        <dbReference type="ChEBI" id="CHEBI:190135"/>
    </cofactor>
    <text evidence="5">Binds 2 [2Fe-2S] clusters.</text>
</comment>
<comment type="cofactor">
    <cofactor evidence="5">
        <name>Mo-molybdopterin</name>
        <dbReference type="ChEBI" id="CHEBI:71302"/>
    </cofactor>
    <text evidence="5">Binds 1 Mo-molybdopterin (Mo-MPT) cofactor per subunit.</text>
</comment>
<dbReference type="SUPFAM" id="SSF47741">
    <property type="entry name" value="CO dehydrogenase ISP C-domain like"/>
    <property type="match status" value="1"/>
</dbReference>
<dbReference type="InterPro" id="IPR036683">
    <property type="entry name" value="CO_DH_flav_C_dom_sf"/>
</dbReference>
<evidence type="ECO:0000313" key="8">
    <source>
        <dbReference type="Proteomes" id="UP000639772"/>
    </source>
</evidence>
<comment type="cofactor">
    <cofactor evidence="4">
        <name>FAD</name>
        <dbReference type="ChEBI" id="CHEBI:57692"/>
    </cofactor>
</comment>
<dbReference type="Gene3D" id="3.30.465.10">
    <property type="match status" value="1"/>
</dbReference>
<keyword evidence="5" id="KW-0479">Metal-binding</keyword>
<dbReference type="PANTHER" id="PTHR11908">
    <property type="entry name" value="XANTHINE DEHYDROGENASE"/>
    <property type="match status" value="1"/>
</dbReference>
<sequence>MVTRSSWKRSILRPLSWSFCGRRDAIRGQNSDAEKCGFCTPGMCLSLFSALRNAEKKDRNTPPTGFSKLTTLEAQKAILGNLCRCTGYPPIVDVCESFAADVDLEDLGLNTFWKKGPKSARVEKLPFYRHSSFSTFPEFLKLEIKSAWAVNSALMDNGTNVNGTQMDMPSTILPASLAEGRWHCADNVGKVFELLNLNMGNGKLVKLVAGNTGTGVYKEGDFYDVFIDLRGIPELSVIRWDVEGIQIGATVTISRAIQVLKERKNLVFDKIVDHVSKVASEFIRNTATLGGNFILAQRNQLPSDIATILLAVDSTPTLEPCTLLLSIHIPYWTSAPDPCLNTDDFGEHKANGRHDSKLLFETYRASPRPMGNAVAYLNSAFLVCISLDKVSGDFKFDDLRLTFGAFGSTHAIRTRKVENLFVGKPVSLPILLNASKLLKKVIIVKEGTAHRDYRVSLGAAFLFDFLHPICKGLIEKKGNEHLGLGNGAPPEKLYGGVGVCLDKDDLVLSSKQLLEYGSWHSPIAEPTKKAGAELQAYGTSFILVSFFKSICNASVMRENVGTVNMLGMDPLFADSIALNVGQPLGLVIAESQKLANMGAKQAVVDYSTENLETSILSVEEAVQRSSLFELPPYLCPEQIGDFTKGMAEADHKILSAEIMLPSQYHFYMETQTALAIPDEDNCLVVYSSTQFPEDTAIVIAKCLGIPVLNVLVITRRVGGGFGGKATKAIPTVLEALRKYDWGALSFDVKLCKTNLPSKSVMRAPGNVQGSFIVEAVIEHVAFSLCVSANLIRQKNLHSFESLRLYCEGSEGDAVQYTLPSLLDKLMASANYSPREDNIRSFNSSTKWKKSGISLITVVYPVTLRPMPGKLGIFRDGSVVIEVGGIELGQGLWTKVRQMAAFTLGQLWSHDILDLLEKLRVIQADTLSLIQGGMTAKAFKGQIAGAKGSITWENLIFHANLQSVNLSESTLWIPELGCSKYLNYGAALSEVEIDLLTGGTTILQTDIIYDCGQSLNPAVDLGQIEGAFVQGVGFFMSEEYLLNTDGLVISDGTWAYKIPTVDTTPKEFNVEILNSGHHRHRVLSSKASGEPPLLLAASVHCATREAIKAARTELLSSTASEESPLVFQLKVPATMPVVKELFGLDNLERYSEASLAAAQY</sequence>
<proteinExistence type="predicted"/>
<keyword evidence="4" id="KW-0274">FAD</keyword>
<feature type="active site" description="Proton acceptor" evidence="3">
    <location>
        <position position="1089"/>
    </location>
</feature>
<feature type="binding site" evidence="5">
    <location>
        <position position="721"/>
    </location>
    <ligand>
        <name>Mo-molybdopterin</name>
        <dbReference type="ChEBI" id="CHEBI:71302"/>
    </ligand>
    <ligandPart>
        <name>Mo</name>
        <dbReference type="ChEBI" id="CHEBI:28685"/>
    </ligandPart>
</feature>
<dbReference type="InterPro" id="IPR036318">
    <property type="entry name" value="FAD-bd_PCMH-like_sf"/>
</dbReference>
<dbReference type="InterPro" id="IPR037165">
    <property type="entry name" value="AldOxase/xan_DH_Mopterin-bd_sf"/>
</dbReference>
<keyword evidence="2" id="KW-0560">Oxidoreductase</keyword>
<reference evidence="7 8" key="1">
    <citation type="journal article" date="2020" name="Nat. Food">
        <title>A phased Vanilla planifolia genome enables genetic improvement of flavour and production.</title>
        <authorList>
            <person name="Hasing T."/>
            <person name="Tang H."/>
            <person name="Brym M."/>
            <person name="Khazi F."/>
            <person name="Huang T."/>
            <person name="Chambers A.H."/>
        </authorList>
    </citation>
    <scope>NUCLEOTIDE SEQUENCE [LARGE SCALE GENOMIC DNA]</scope>
    <source>
        <tissue evidence="7">Leaf</tissue>
    </source>
</reference>
<dbReference type="GO" id="GO:0016491">
    <property type="term" value="F:oxidoreductase activity"/>
    <property type="evidence" value="ECO:0007669"/>
    <property type="project" value="UniProtKB-KW"/>
</dbReference>
<feature type="domain" description="FAD-binding PCMH-type" evidence="6">
    <location>
        <begin position="175"/>
        <end position="368"/>
    </location>
</feature>
<dbReference type="PANTHER" id="PTHR11908:SF132">
    <property type="entry name" value="ALDEHYDE OXIDASE 1-RELATED"/>
    <property type="match status" value="1"/>
</dbReference>
<comment type="caution">
    <text evidence="7">The sequence shown here is derived from an EMBL/GenBank/DDBJ whole genome shotgun (WGS) entry which is preliminary data.</text>
</comment>
<organism evidence="7 8">
    <name type="scientific">Vanilla planifolia</name>
    <name type="common">Vanilla</name>
    <dbReference type="NCBI Taxonomy" id="51239"/>
    <lineage>
        <taxon>Eukaryota</taxon>
        <taxon>Viridiplantae</taxon>
        <taxon>Streptophyta</taxon>
        <taxon>Embryophyta</taxon>
        <taxon>Tracheophyta</taxon>
        <taxon>Spermatophyta</taxon>
        <taxon>Magnoliopsida</taxon>
        <taxon>Liliopsida</taxon>
        <taxon>Asparagales</taxon>
        <taxon>Orchidaceae</taxon>
        <taxon>Vanilloideae</taxon>
        <taxon>Vanilleae</taxon>
        <taxon>Vanilla</taxon>
    </lineage>
</organism>
<dbReference type="GO" id="GO:0005506">
    <property type="term" value="F:iron ion binding"/>
    <property type="evidence" value="ECO:0007669"/>
    <property type="project" value="InterPro"/>
</dbReference>
<dbReference type="InterPro" id="IPR046867">
    <property type="entry name" value="AldOxase/xan_DH_MoCoBD2"/>
</dbReference>
<keyword evidence="5" id="KW-0001">2Fe-2S</keyword>
<evidence type="ECO:0000256" key="4">
    <source>
        <dbReference type="PIRSR" id="PIRSR000127-2"/>
    </source>
</evidence>
<dbReference type="GO" id="GO:0071949">
    <property type="term" value="F:FAD binding"/>
    <property type="evidence" value="ECO:0007669"/>
    <property type="project" value="InterPro"/>
</dbReference>
<feature type="binding site" evidence="5">
    <location>
        <position position="690"/>
    </location>
    <ligand>
        <name>Mo-molybdopterin</name>
        <dbReference type="ChEBI" id="CHEBI:71302"/>
    </ligand>
    <ligandPart>
        <name>Mo</name>
        <dbReference type="ChEBI" id="CHEBI:28685"/>
    </ligandPart>
</feature>
<dbReference type="SUPFAM" id="SSF54665">
    <property type="entry name" value="CO dehydrogenase molybdoprotein N-domain-like"/>
    <property type="match status" value="1"/>
</dbReference>
<feature type="binding site" evidence="5">
    <location>
        <position position="762"/>
    </location>
    <ligand>
        <name>Mo-molybdopterin</name>
        <dbReference type="ChEBI" id="CHEBI:71302"/>
    </ligand>
    <ligandPart>
        <name>Mo</name>
        <dbReference type="ChEBI" id="CHEBI:28685"/>
    </ligandPart>
</feature>
<dbReference type="OrthoDB" id="689496at2759"/>
<keyword evidence="4" id="KW-0285">Flavoprotein</keyword>
<keyword evidence="1 5" id="KW-0500">Molybdenum</keyword>
<dbReference type="Pfam" id="PF00941">
    <property type="entry name" value="FAD_binding_5"/>
    <property type="match status" value="1"/>
</dbReference>
<dbReference type="AlphaFoldDB" id="A0A835QSF8"/>
<dbReference type="Pfam" id="PF01799">
    <property type="entry name" value="Fer2_2"/>
    <property type="match status" value="1"/>
</dbReference>
<evidence type="ECO:0000256" key="5">
    <source>
        <dbReference type="PIRSR" id="PIRSR000127-3"/>
    </source>
</evidence>
<dbReference type="Gene3D" id="3.30.390.50">
    <property type="entry name" value="CO dehydrogenase flavoprotein, C-terminal domain"/>
    <property type="match status" value="1"/>
</dbReference>
<dbReference type="Gene3D" id="3.90.1170.50">
    <property type="entry name" value="Aldehyde oxidase/xanthine dehydrogenase, a/b hammerhead"/>
    <property type="match status" value="1"/>
</dbReference>
<evidence type="ECO:0000313" key="7">
    <source>
        <dbReference type="EMBL" id="KAG0478776.1"/>
    </source>
</evidence>
<dbReference type="Gene3D" id="1.10.150.120">
    <property type="entry name" value="[2Fe-2S]-binding domain"/>
    <property type="match status" value="1"/>
</dbReference>
<dbReference type="InterPro" id="IPR036884">
    <property type="entry name" value="2Fe-2S-bd_dom_sf"/>
</dbReference>
<dbReference type="InterPro" id="IPR016166">
    <property type="entry name" value="FAD-bd_PCMH"/>
</dbReference>
<dbReference type="InterPro" id="IPR005107">
    <property type="entry name" value="CO_DH_flav_C"/>
</dbReference>
<evidence type="ECO:0000256" key="1">
    <source>
        <dbReference type="ARBA" id="ARBA00022505"/>
    </source>
</evidence>
<feature type="binding site" evidence="5">
    <location>
        <position position="36"/>
    </location>
    <ligand>
        <name>[2Fe-2S] cluster</name>
        <dbReference type="ChEBI" id="CHEBI:190135"/>
        <label>2</label>
    </ligand>
</feature>
<dbReference type="InterPro" id="IPR016169">
    <property type="entry name" value="FAD-bd_PCMH_sub2"/>
</dbReference>
<keyword evidence="5" id="KW-0408">Iron</keyword>